<gene>
    <name evidence="2" type="ORF">Enr13x_40880</name>
</gene>
<accession>A0A518HTR1</accession>
<protein>
    <recommendedName>
        <fullName evidence="4">Type II secretion system protein G</fullName>
    </recommendedName>
</protein>
<keyword evidence="1" id="KW-0812">Transmembrane</keyword>
<dbReference type="OrthoDB" id="275641at2"/>
<keyword evidence="1" id="KW-0472">Membrane</keyword>
<organism evidence="2 3">
    <name type="scientific">Stieleria neptunia</name>
    <dbReference type="NCBI Taxonomy" id="2527979"/>
    <lineage>
        <taxon>Bacteria</taxon>
        <taxon>Pseudomonadati</taxon>
        <taxon>Planctomycetota</taxon>
        <taxon>Planctomycetia</taxon>
        <taxon>Pirellulales</taxon>
        <taxon>Pirellulaceae</taxon>
        <taxon>Stieleria</taxon>
    </lineage>
</organism>
<evidence type="ECO:0008006" key="4">
    <source>
        <dbReference type="Google" id="ProtNLM"/>
    </source>
</evidence>
<evidence type="ECO:0000256" key="1">
    <source>
        <dbReference type="SAM" id="Phobius"/>
    </source>
</evidence>
<dbReference type="RefSeq" id="WP_145388605.1">
    <property type="nucleotide sequence ID" value="NZ_CP037423.1"/>
</dbReference>
<keyword evidence="3" id="KW-1185">Reference proteome</keyword>
<dbReference type="InterPro" id="IPR045584">
    <property type="entry name" value="Pilin-like"/>
</dbReference>
<dbReference type="Gene3D" id="3.30.700.10">
    <property type="entry name" value="Glycoprotein, Type 4 Pilin"/>
    <property type="match status" value="1"/>
</dbReference>
<sequence>MTPLPRFYPAKRIGLSLLELLAALAIMGVIAVAIVPRISGGAGQANDSSCQLRKAVIEVQVSLWQRENGRWPMQDLSDIGSDVRFFPDGLPRCPVDSTRYTIDASTGRVNGHHH</sequence>
<feature type="transmembrane region" description="Helical" evidence="1">
    <location>
        <begin position="13"/>
        <end position="35"/>
    </location>
</feature>
<reference evidence="2 3" key="1">
    <citation type="submission" date="2019-03" db="EMBL/GenBank/DDBJ databases">
        <title>Deep-cultivation of Planctomycetes and their phenomic and genomic characterization uncovers novel biology.</title>
        <authorList>
            <person name="Wiegand S."/>
            <person name="Jogler M."/>
            <person name="Boedeker C."/>
            <person name="Pinto D."/>
            <person name="Vollmers J."/>
            <person name="Rivas-Marin E."/>
            <person name="Kohn T."/>
            <person name="Peeters S.H."/>
            <person name="Heuer A."/>
            <person name="Rast P."/>
            <person name="Oberbeckmann S."/>
            <person name="Bunk B."/>
            <person name="Jeske O."/>
            <person name="Meyerdierks A."/>
            <person name="Storesund J.E."/>
            <person name="Kallscheuer N."/>
            <person name="Luecker S."/>
            <person name="Lage O.M."/>
            <person name="Pohl T."/>
            <person name="Merkel B.J."/>
            <person name="Hornburger P."/>
            <person name="Mueller R.-W."/>
            <person name="Bruemmer F."/>
            <person name="Labrenz M."/>
            <person name="Spormann A.M."/>
            <person name="Op den Camp H."/>
            <person name="Overmann J."/>
            <person name="Amann R."/>
            <person name="Jetten M.S.M."/>
            <person name="Mascher T."/>
            <person name="Medema M.H."/>
            <person name="Devos D.P."/>
            <person name="Kaster A.-K."/>
            <person name="Ovreas L."/>
            <person name="Rohde M."/>
            <person name="Galperin M.Y."/>
            <person name="Jogler C."/>
        </authorList>
    </citation>
    <scope>NUCLEOTIDE SEQUENCE [LARGE SCALE GENOMIC DNA]</scope>
    <source>
        <strain evidence="2 3">Enr13</strain>
    </source>
</reference>
<dbReference type="EMBL" id="CP037423">
    <property type="protein sequence ID" value="QDV44226.1"/>
    <property type="molecule type" value="Genomic_DNA"/>
</dbReference>
<proteinExistence type="predicted"/>
<dbReference type="Proteomes" id="UP000319004">
    <property type="component" value="Chromosome"/>
</dbReference>
<dbReference type="KEGG" id="snep:Enr13x_40880"/>
<evidence type="ECO:0000313" key="2">
    <source>
        <dbReference type="EMBL" id="QDV44226.1"/>
    </source>
</evidence>
<dbReference type="AlphaFoldDB" id="A0A518HTR1"/>
<dbReference type="NCBIfam" id="TIGR02532">
    <property type="entry name" value="IV_pilin_GFxxxE"/>
    <property type="match status" value="1"/>
</dbReference>
<evidence type="ECO:0000313" key="3">
    <source>
        <dbReference type="Proteomes" id="UP000319004"/>
    </source>
</evidence>
<dbReference type="SUPFAM" id="SSF54523">
    <property type="entry name" value="Pili subunits"/>
    <property type="match status" value="1"/>
</dbReference>
<keyword evidence="1" id="KW-1133">Transmembrane helix</keyword>
<dbReference type="Pfam" id="PF07963">
    <property type="entry name" value="N_methyl"/>
    <property type="match status" value="1"/>
</dbReference>
<name>A0A518HTR1_9BACT</name>
<dbReference type="InterPro" id="IPR012902">
    <property type="entry name" value="N_methyl_site"/>
</dbReference>